<keyword evidence="4" id="KW-1185">Reference proteome</keyword>
<comment type="caution">
    <text evidence="2">The sequence shown here is derived from an EMBL/GenBank/DDBJ whole genome shotgun (WGS) entry which is preliminary data.</text>
</comment>
<evidence type="ECO:0000313" key="3">
    <source>
        <dbReference type="EMBL" id="RKN13915.1"/>
    </source>
</evidence>
<protein>
    <submittedName>
        <fullName evidence="2">DUF1772 domain-containing protein</fullName>
    </submittedName>
</protein>
<dbReference type="Proteomes" id="UP000268652">
    <property type="component" value="Unassembled WGS sequence"/>
</dbReference>
<organism evidence="2 5">
    <name type="scientific">Streptomyces radicis</name>
    <dbReference type="NCBI Taxonomy" id="1750517"/>
    <lineage>
        <taxon>Bacteria</taxon>
        <taxon>Bacillati</taxon>
        <taxon>Actinomycetota</taxon>
        <taxon>Actinomycetes</taxon>
        <taxon>Kitasatosporales</taxon>
        <taxon>Streptomycetaceae</taxon>
        <taxon>Streptomyces</taxon>
    </lineage>
</organism>
<dbReference type="Pfam" id="PF08592">
    <property type="entry name" value="Anthrone_oxy"/>
    <property type="match status" value="1"/>
</dbReference>
<sequence length="166" mass="17079">MPIVAAVTAALALLFAAAMTGVFFAFSVSVMPGLDAVEPPLAVRSMQSFNVAIVNPAFLLAFLGLPVAALATGVLLILLGHRAAGVAFLASGAVYALGALLPTGAVNVPMNDTLAALGTPESAARAAEAWADYAPRWTRWNHVRAVVSGLSLLLAALGSWLWGRDR</sequence>
<gene>
    <name evidence="3" type="ORF">D7318_30140</name>
    <name evidence="2" type="ORF">D7319_30465</name>
</gene>
<dbReference type="RefSeq" id="WP_120700427.1">
    <property type="nucleotide sequence ID" value="NZ_RBDX01000043.1"/>
</dbReference>
<reference evidence="4 5" key="1">
    <citation type="submission" date="2018-09" db="EMBL/GenBank/DDBJ databases">
        <title>Streptomyces sp. nov. DS1-2, an endophytic actinomycete isolated from roots of Dendrobium scabrilingue.</title>
        <authorList>
            <person name="Kuncharoen N."/>
            <person name="Kudo T."/>
            <person name="Ohkuma M."/>
            <person name="Yuki M."/>
            <person name="Tanasupawat S."/>
        </authorList>
    </citation>
    <scope>NUCLEOTIDE SEQUENCE [LARGE SCALE GENOMIC DNA]</scope>
    <source>
        <strain evidence="2 5">AZ1-7</strain>
        <strain evidence="3 4">DS1-2</strain>
    </source>
</reference>
<evidence type="ECO:0000313" key="4">
    <source>
        <dbReference type="Proteomes" id="UP000268652"/>
    </source>
</evidence>
<keyword evidence="1" id="KW-1133">Transmembrane helix</keyword>
<feature type="transmembrane region" description="Helical" evidence="1">
    <location>
        <begin position="86"/>
        <end position="105"/>
    </location>
</feature>
<dbReference type="EMBL" id="RBDY01000042">
    <property type="protein sequence ID" value="RKN13915.1"/>
    <property type="molecule type" value="Genomic_DNA"/>
</dbReference>
<feature type="transmembrane region" description="Helical" evidence="1">
    <location>
        <begin position="52"/>
        <end position="79"/>
    </location>
</feature>
<feature type="transmembrane region" description="Helical" evidence="1">
    <location>
        <begin position="145"/>
        <end position="163"/>
    </location>
</feature>
<keyword evidence="1" id="KW-0472">Membrane</keyword>
<proteinExistence type="predicted"/>
<dbReference type="InterPro" id="IPR013901">
    <property type="entry name" value="Anthrone_oxy"/>
</dbReference>
<evidence type="ECO:0000256" key="1">
    <source>
        <dbReference type="SAM" id="Phobius"/>
    </source>
</evidence>
<dbReference type="EMBL" id="RBDX01000043">
    <property type="protein sequence ID" value="RKN03846.1"/>
    <property type="molecule type" value="Genomic_DNA"/>
</dbReference>
<dbReference type="Proteomes" id="UP000275024">
    <property type="component" value="Unassembled WGS sequence"/>
</dbReference>
<dbReference type="AlphaFoldDB" id="A0A3A9W8G6"/>
<name>A0A3A9W8G6_9ACTN</name>
<accession>A0A3A9W8G6</accession>
<evidence type="ECO:0000313" key="5">
    <source>
        <dbReference type="Proteomes" id="UP000275024"/>
    </source>
</evidence>
<keyword evidence="1" id="KW-0812">Transmembrane</keyword>
<dbReference type="OrthoDB" id="428263at2"/>
<evidence type="ECO:0000313" key="2">
    <source>
        <dbReference type="EMBL" id="RKN03846.1"/>
    </source>
</evidence>